<dbReference type="GeneID" id="58089675"/>
<proteinExistence type="predicted"/>
<reference evidence="2 3" key="1">
    <citation type="journal article" date="2019" name="Sci. Transl. Med.">
        <title>Quorum sensing between bacterial species on the skin protects against epidermal injury in atopic dermatitis.</title>
        <authorList>
            <person name="Williams M.R."/>
        </authorList>
    </citation>
    <scope>NUCLEOTIDE SEQUENCE [LARGE SCALE GENOMIC DNA]</scope>
    <source>
        <strain evidence="2 3">E7</strain>
    </source>
</reference>
<accession>A0A4Q9W6F2</accession>
<organism evidence="2 3">
    <name type="scientific">Staphylococcus lugdunensis</name>
    <dbReference type="NCBI Taxonomy" id="28035"/>
    <lineage>
        <taxon>Bacteria</taxon>
        <taxon>Bacillati</taxon>
        <taxon>Bacillota</taxon>
        <taxon>Bacilli</taxon>
        <taxon>Bacillales</taxon>
        <taxon>Staphylococcaceae</taxon>
        <taxon>Staphylococcus</taxon>
    </lineage>
</organism>
<dbReference type="RefSeq" id="WP_002491910.1">
    <property type="nucleotide sequence ID" value="NZ_AP021848.1"/>
</dbReference>
<protein>
    <recommendedName>
        <fullName evidence="4">Lipoprotein</fullName>
    </recommendedName>
</protein>
<sequence>MKKIVLAIGASLLLAGCGSQNLGPLEDKTTQLRDDNHQLKLKIQELNSEVTSEKEKVKALEKDKNNKKQAASNNQEAKFLKASAEYYQQITKAIDMYNKLDLTRTSSKVKKENLDKLDEIDNKLSEAYSNYQSSVNEHDLNSDNKKKHKVIKSLNKDLTSALDDIKSGYQSKDTKKLKKGQSELGQVNLSDNQTTK</sequence>
<dbReference type="Proteomes" id="UP000293637">
    <property type="component" value="Unassembled WGS sequence"/>
</dbReference>
<dbReference type="PROSITE" id="PS51257">
    <property type="entry name" value="PROKAR_LIPOPROTEIN"/>
    <property type="match status" value="1"/>
</dbReference>
<feature type="compositionally biased region" description="Basic and acidic residues" evidence="1">
    <location>
        <begin position="54"/>
        <end position="66"/>
    </location>
</feature>
<evidence type="ECO:0008006" key="4">
    <source>
        <dbReference type="Google" id="ProtNLM"/>
    </source>
</evidence>
<gene>
    <name evidence="2" type="ORF">EQ812_11140</name>
</gene>
<dbReference type="EMBL" id="SCHB01000009">
    <property type="protein sequence ID" value="TBW70611.1"/>
    <property type="molecule type" value="Genomic_DNA"/>
</dbReference>
<name>A0A4Q9W6F2_STALU</name>
<feature type="region of interest" description="Disordered" evidence="1">
    <location>
        <begin position="54"/>
        <end position="74"/>
    </location>
</feature>
<evidence type="ECO:0000256" key="1">
    <source>
        <dbReference type="SAM" id="MobiDB-lite"/>
    </source>
</evidence>
<feature type="compositionally biased region" description="Polar residues" evidence="1">
    <location>
        <begin position="183"/>
        <end position="196"/>
    </location>
</feature>
<dbReference type="AlphaFoldDB" id="A0A4Q9W6F2"/>
<evidence type="ECO:0000313" key="3">
    <source>
        <dbReference type="Proteomes" id="UP000293637"/>
    </source>
</evidence>
<feature type="region of interest" description="Disordered" evidence="1">
    <location>
        <begin position="171"/>
        <end position="196"/>
    </location>
</feature>
<evidence type="ECO:0000313" key="2">
    <source>
        <dbReference type="EMBL" id="TBW70611.1"/>
    </source>
</evidence>
<comment type="caution">
    <text evidence="2">The sequence shown here is derived from an EMBL/GenBank/DDBJ whole genome shotgun (WGS) entry which is preliminary data.</text>
</comment>